<dbReference type="Proteomes" id="UP001501218">
    <property type="component" value="Unassembled WGS sequence"/>
</dbReference>
<dbReference type="RefSeq" id="WP_344127691.1">
    <property type="nucleotide sequence ID" value="NZ_BAAARA010000003.1"/>
</dbReference>
<comment type="caution">
    <text evidence="1">The sequence shown here is derived from an EMBL/GenBank/DDBJ whole genome shotgun (WGS) entry which is preliminary data.</text>
</comment>
<evidence type="ECO:0000313" key="1">
    <source>
        <dbReference type="EMBL" id="GAA2338227.1"/>
    </source>
</evidence>
<keyword evidence="2" id="KW-1185">Reference proteome</keyword>
<reference evidence="1 2" key="1">
    <citation type="journal article" date="2019" name="Int. J. Syst. Evol. Microbiol.">
        <title>The Global Catalogue of Microorganisms (GCM) 10K type strain sequencing project: providing services to taxonomists for standard genome sequencing and annotation.</title>
        <authorList>
            <consortium name="The Broad Institute Genomics Platform"/>
            <consortium name="The Broad Institute Genome Sequencing Center for Infectious Disease"/>
            <person name="Wu L."/>
            <person name="Ma J."/>
        </authorList>
    </citation>
    <scope>NUCLEOTIDE SEQUENCE [LARGE SCALE GENOMIC DNA]</scope>
    <source>
        <strain evidence="1 2">JCM 16221</strain>
    </source>
</reference>
<accession>A0ABN3FW10</accession>
<name>A0ABN3FW10_9PSEU</name>
<protein>
    <submittedName>
        <fullName evidence="1">Uncharacterized protein</fullName>
    </submittedName>
</protein>
<proteinExistence type="predicted"/>
<evidence type="ECO:0000313" key="2">
    <source>
        <dbReference type="Proteomes" id="UP001501218"/>
    </source>
</evidence>
<sequence length="62" mass="7256">MNVVVVEAKPEMLRARREDVLAEVGVSADELRERIESWDATPLEWRAWREIDGIDFLLSEEE</sequence>
<dbReference type="EMBL" id="BAAARA010000003">
    <property type="protein sequence ID" value="GAA2338227.1"/>
    <property type="molecule type" value="Genomic_DNA"/>
</dbReference>
<gene>
    <name evidence="1" type="ORF">GCM10009854_13070</name>
</gene>
<organism evidence="1 2">
    <name type="scientific">Saccharopolyspora halophila</name>
    <dbReference type="NCBI Taxonomy" id="405551"/>
    <lineage>
        <taxon>Bacteria</taxon>
        <taxon>Bacillati</taxon>
        <taxon>Actinomycetota</taxon>
        <taxon>Actinomycetes</taxon>
        <taxon>Pseudonocardiales</taxon>
        <taxon>Pseudonocardiaceae</taxon>
        <taxon>Saccharopolyspora</taxon>
    </lineage>
</organism>